<organism evidence="11 12">
    <name type="scientific">Ruminococcus hominis</name>
    <dbReference type="NCBI Taxonomy" id="2763065"/>
    <lineage>
        <taxon>Bacteria</taxon>
        <taxon>Bacillati</taxon>
        <taxon>Bacillota</taxon>
        <taxon>Clostridia</taxon>
        <taxon>Eubacteriales</taxon>
        <taxon>Oscillospiraceae</taxon>
        <taxon>Ruminococcus</taxon>
    </lineage>
</organism>
<dbReference type="NCBIfam" id="TIGR00634">
    <property type="entry name" value="recN"/>
    <property type="match status" value="1"/>
</dbReference>
<keyword evidence="4 8" id="KW-0227">DNA damage</keyword>
<dbReference type="CDD" id="cd03241">
    <property type="entry name" value="ABC_RecN"/>
    <property type="match status" value="2"/>
</dbReference>
<name>A0ABR7G6T4_9FIRM</name>
<sequence length="558" mass="63226">MLENLHVKNLALIDEVEVDFQPGLNILTGETGAGKSILLGSVNLALGGKYSADMLRTGAKFGLVELTFTIENEKLEKQLEAMDIYPEDGRIVLNRKLMEGRSVSKINGETVNMTTLREVACMLIDIHEQHVHQSLLHKRNHLVFLDLYAKDKIEPLKEKVAKAYHTYMDYQKKLDNFSMDERERQKEISLAEFEIHEIEEANLQDGEDEDLEQLYQRMAAGKKIAEAISEAYQYTSEDSSGNASDYLSRAIRALQDVSSVDEQGMSLYDQLSEIDSLLNDFNRELSDYAKSFEFSEEDFYETENRLNIINRLKTKFGNSVSEVLEYCEEKKQRLNELEDYEACMNELKEKLQSAEEEYVKQANALTMEREKAAIPFVEEIKKGLKDLNFLDVQFEMRFTKHDRYGLGGMDDAEFYMSTNPGEALKPMGMAASGGELSRIMLVIKTILAGQEDTPTLIFDEIDTGISGITAGKVAEKMRFIGKSRQVLCITHLAQIASKADAHYLIQKQAKENVTKTEIIPLSKENSIHELARLLGGDKMTASILESAKEMKELAMSEI</sequence>
<evidence type="ECO:0000256" key="7">
    <source>
        <dbReference type="ARBA" id="ARBA00033408"/>
    </source>
</evidence>
<keyword evidence="3" id="KW-0547">Nucleotide-binding</keyword>
<accession>A0ABR7G6T4</accession>
<feature type="domain" description="Rad50/SbcC-type AAA" evidence="10">
    <location>
        <begin position="5"/>
        <end position="203"/>
    </location>
</feature>
<evidence type="ECO:0000313" key="11">
    <source>
        <dbReference type="EMBL" id="MBC5683152.1"/>
    </source>
</evidence>
<dbReference type="EMBL" id="JACOPE010000001">
    <property type="protein sequence ID" value="MBC5683152.1"/>
    <property type="molecule type" value="Genomic_DNA"/>
</dbReference>
<feature type="coiled-coil region" evidence="9">
    <location>
        <begin position="330"/>
        <end position="371"/>
    </location>
</feature>
<evidence type="ECO:0000256" key="2">
    <source>
        <dbReference type="ARBA" id="ARBA00021315"/>
    </source>
</evidence>
<evidence type="ECO:0000256" key="3">
    <source>
        <dbReference type="ARBA" id="ARBA00022741"/>
    </source>
</evidence>
<dbReference type="Gene3D" id="3.40.50.300">
    <property type="entry name" value="P-loop containing nucleotide triphosphate hydrolases"/>
    <property type="match status" value="2"/>
</dbReference>
<dbReference type="Proteomes" id="UP000631576">
    <property type="component" value="Unassembled WGS sequence"/>
</dbReference>
<evidence type="ECO:0000256" key="9">
    <source>
        <dbReference type="SAM" id="Coils"/>
    </source>
</evidence>
<keyword evidence="6 8" id="KW-0234">DNA repair</keyword>
<comment type="function">
    <text evidence="8">May be involved in recombinational repair of damaged DNA.</text>
</comment>
<reference evidence="11 12" key="1">
    <citation type="submission" date="2020-08" db="EMBL/GenBank/DDBJ databases">
        <title>Genome public.</title>
        <authorList>
            <person name="Liu C."/>
            <person name="Sun Q."/>
        </authorList>
    </citation>
    <scope>NUCLEOTIDE SEQUENCE [LARGE SCALE GENOMIC DNA]</scope>
    <source>
        <strain evidence="11 12">NSJ-13</strain>
    </source>
</reference>
<evidence type="ECO:0000256" key="4">
    <source>
        <dbReference type="ARBA" id="ARBA00022763"/>
    </source>
</evidence>
<protein>
    <recommendedName>
        <fullName evidence="2 8">DNA repair protein RecN</fullName>
    </recommendedName>
    <alternativeName>
        <fullName evidence="7 8">Recombination protein N</fullName>
    </alternativeName>
</protein>
<evidence type="ECO:0000256" key="8">
    <source>
        <dbReference type="PIRNR" id="PIRNR003128"/>
    </source>
</evidence>
<dbReference type="InterPro" id="IPR004604">
    <property type="entry name" value="DNA_recomb/repair_RecN"/>
</dbReference>
<dbReference type="InterPro" id="IPR038729">
    <property type="entry name" value="Rad50/SbcC_AAA"/>
</dbReference>
<keyword evidence="5" id="KW-0067">ATP-binding</keyword>
<keyword evidence="9" id="KW-0175">Coiled coil</keyword>
<dbReference type="PANTHER" id="PTHR11059">
    <property type="entry name" value="DNA REPAIR PROTEIN RECN"/>
    <property type="match status" value="1"/>
</dbReference>
<comment type="caution">
    <text evidence="11">The sequence shown here is derived from an EMBL/GenBank/DDBJ whole genome shotgun (WGS) entry which is preliminary data.</text>
</comment>
<dbReference type="PIRSF" id="PIRSF003128">
    <property type="entry name" value="RecN"/>
    <property type="match status" value="1"/>
</dbReference>
<dbReference type="Pfam" id="PF13476">
    <property type="entry name" value="AAA_23"/>
    <property type="match status" value="1"/>
</dbReference>
<evidence type="ECO:0000313" key="12">
    <source>
        <dbReference type="Proteomes" id="UP000631576"/>
    </source>
</evidence>
<dbReference type="PANTHER" id="PTHR11059:SF0">
    <property type="entry name" value="DNA REPAIR PROTEIN RECN"/>
    <property type="match status" value="1"/>
</dbReference>
<dbReference type="SUPFAM" id="SSF52540">
    <property type="entry name" value="P-loop containing nucleoside triphosphate hydrolases"/>
    <property type="match status" value="1"/>
</dbReference>
<keyword evidence="12" id="KW-1185">Reference proteome</keyword>
<gene>
    <name evidence="11" type="primary">recN</name>
    <name evidence="11" type="ORF">H8S40_06160</name>
</gene>
<dbReference type="RefSeq" id="WP_186864855.1">
    <property type="nucleotide sequence ID" value="NZ_JACOPE010000001.1"/>
</dbReference>
<dbReference type="InterPro" id="IPR027417">
    <property type="entry name" value="P-loop_NTPase"/>
</dbReference>
<evidence type="ECO:0000256" key="6">
    <source>
        <dbReference type="ARBA" id="ARBA00023204"/>
    </source>
</evidence>
<comment type="similarity">
    <text evidence="1 8">Belongs to the RecN family.</text>
</comment>
<proteinExistence type="inferred from homology"/>
<evidence type="ECO:0000256" key="1">
    <source>
        <dbReference type="ARBA" id="ARBA00009441"/>
    </source>
</evidence>
<evidence type="ECO:0000256" key="5">
    <source>
        <dbReference type="ARBA" id="ARBA00022840"/>
    </source>
</evidence>
<evidence type="ECO:0000259" key="10">
    <source>
        <dbReference type="Pfam" id="PF13476"/>
    </source>
</evidence>